<organism evidence="5 6">
    <name type="scientific">Nocardioides dubius</name>
    <dbReference type="NCBI Taxonomy" id="317019"/>
    <lineage>
        <taxon>Bacteria</taxon>
        <taxon>Bacillati</taxon>
        <taxon>Actinomycetota</taxon>
        <taxon>Actinomycetes</taxon>
        <taxon>Propionibacteriales</taxon>
        <taxon>Nocardioidaceae</taxon>
        <taxon>Nocardioides</taxon>
    </lineage>
</organism>
<dbReference type="InterPro" id="IPR011008">
    <property type="entry name" value="Dimeric_a/b-barrel"/>
</dbReference>
<accession>A0ABN1TUY1</accession>
<keyword evidence="6" id="KW-1185">Reference proteome</keyword>
<dbReference type="EMBL" id="BAAALG010000008">
    <property type="protein sequence ID" value="GAA1101769.1"/>
    <property type="molecule type" value="Genomic_DNA"/>
</dbReference>
<dbReference type="InterPro" id="IPR011991">
    <property type="entry name" value="ArsR-like_HTH"/>
</dbReference>
<dbReference type="PROSITE" id="PS50956">
    <property type="entry name" value="HTH_ASNC_2"/>
    <property type="match status" value="1"/>
</dbReference>
<dbReference type="SUPFAM" id="SSF54909">
    <property type="entry name" value="Dimeric alpha+beta barrel"/>
    <property type="match status" value="1"/>
</dbReference>
<evidence type="ECO:0000313" key="6">
    <source>
        <dbReference type="Proteomes" id="UP001501581"/>
    </source>
</evidence>
<dbReference type="InterPro" id="IPR036390">
    <property type="entry name" value="WH_DNA-bd_sf"/>
</dbReference>
<evidence type="ECO:0000313" key="5">
    <source>
        <dbReference type="EMBL" id="GAA1101769.1"/>
    </source>
</evidence>
<dbReference type="Pfam" id="PF01037">
    <property type="entry name" value="AsnC_trans_reg"/>
    <property type="match status" value="1"/>
</dbReference>
<sequence>MDATDVEILRLLRSNARMPLSEIAREVRLSPAPVARRIARMESDGVIRGYTAVVDVAAAGLTAFTEVRLNGSTETGELLEMLRTVPEVAQSFTISGDPDLLIKLQVRDVHHLQEVVNGFRRTGLVAGTKTLIVMDEWDRAHQVD</sequence>
<dbReference type="InterPro" id="IPR000485">
    <property type="entry name" value="AsnC-type_HTH_dom"/>
</dbReference>
<dbReference type="RefSeq" id="WP_343993947.1">
    <property type="nucleotide sequence ID" value="NZ_BAAALG010000008.1"/>
</dbReference>
<dbReference type="InterPro" id="IPR019887">
    <property type="entry name" value="Tscrpt_reg_AsnC/Lrp_C"/>
</dbReference>
<dbReference type="SUPFAM" id="SSF46785">
    <property type="entry name" value="Winged helix' DNA-binding domain"/>
    <property type="match status" value="1"/>
</dbReference>
<dbReference type="SMART" id="SM00344">
    <property type="entry name" value="HTH_ASNC"/>
    <property type="match status" value="1"/>
</dbReference>
<evidence type="ECO:0000256" key="2">
    <source>
        <dbReference type="ARBA" id="ARBA00023125"/>
    </source>
</evidence>
<dbReference type="InterPro" id="IPR036388">
    <property type="entry name" value="WH-like_DNA-bd_sf"/>
</dbReference>
<keyword evidence="2" id="KW-0238">DNA-binding</keyword>
<evidence type="ECO:0000259" key="4">
    <source>
        <dbReference type="PROSITE" id="PS50956"/>
    </source>
</evidence>
<dbReference type="InterPro" id="IPR019888">
    <property type="entry name" value="Tscrpt_reg_AsnC-like"/>
</dbReference>
<keyword evidence="1" id="KW-0805">Transcription regulation</keyword>
<dbReference type="Gene3D" id="3.30.70.920">
    <property type="match status" value="1"/>
</dbReference>
<proteinExistence type="predicted"/>
<dbReference type="PANTHER" id="PTHR30154">
    <property type="entry name" value="LEUCINE-RESPONSIVE REGULATORY PROTEIN"/>
    <property type="match status" value="1"/>
</dbReference>
<feature type="domain" description="HTH asnC-type" evidence="4">
    <location>
        <begin position="1"/>
        <end position="62"/>
    </location>
</feature>
<comment type="caution">
    <text evidence="5">The sequence shown here is derived from an EMBL/GenBank/DDBJ whole genome shotgun (WGS) entry which is preliminary data.</text>
</comment>
<keyword evidence="3" id="KW-0804">Transcription</keyword>
<dbReference type="PRINTS" id="PR00033">
    <property type="entry name" value="HTHASNC"/>
</dbReference>
<evidence type="ECO:0000256" key="3">
    <source>
        <dbReference type="ARBA" id="ARBA00023163"/>
    </source>
</evidence>
<dbReference type="Gene3D" id="1.10.10.10">
    <property type="entry name" value="Winged helix-like DNA-binding domain superfamily/Winged helix DNA-binding domain"/>
    <property type="match status" value="1"/>
</dbReference>
<gene>
    <name evidence="5" type="ORF">GCM10009668_20150</name>
</gene>
<dbReference type="Pfam" id="PF13412">
    <property type="entry name" value="HTH_24"/>
    <property type="match status" value="1"/>
</dbReference>
<dbReference type="PANTHER" id="PTHR30154:SF34">
    <property type="entry name" value="TRANSCRIPTIONAL REGULATOR AZLB"/>
    <property type="match status" value="1"/>
</dbReference>
<dbReference type="Proteomes" id="UP001501581">
    <property type="component" value="Unassembled WGS sequence"/>
</dbReference>
<evidence type="ECO:0000256" key="1">
    <source>
        <dbReference type="ARBA" id="ARBA00023015"/>
    </source>
</evidence>
<dbReference type="CDD" id="cd00090">
    <property type="entry name" value="HTH_ARSR"/>
    <property type="match status" value="1"/>
</dbReference>
<reference evidence="5 6" key="1">
    <citation type="journal article" date="2019" name="Int. J. Syst. Evol. Microbiol.">
        <title>The Global Catalogue of Microorganisms (GCM) 10K type strain sequencing project: providing services to taxonomists for standard genome sequencing and annotation.</title>
        <authorList>
            <consortium name="The Broad Institute Genomics Platform"/>
            <consortium name="The Broad Institute Genome Sequencing Center for Infectious Disease"/>
            <person name="Wu L."/>
            <person name="Ma J."/>
        </authorList>
    </citation>
    <scope>NUCLEOTIDE SEQUENCE [LARGE SCALE GENOMIC DNA]</scope>
    <source>
        <strain evidence="5 6">JCM 13008</strain>
    </source>
</reference>
<name>A0ABN1TUY1_9ACTN</name>
<protein>
    <submittedName>
        <fullName evidence="5">Lrp/AsnC family transcriptional regulator</fullName>
    </submittedName>
</protein>